<comment type="subcellular location">
    <subcellularLocation>
        <location evidence="1">Secreted</location>
    </subcellularLocation>
</comment>
<sequence length="876" mass="98034">MKALVGYNTMHVTEAWLLNELENKIHKLDLATLRNKISKYITKAQRQQKTKTTMRIWKEMKFLVFLGINSVILQILQCIVLAGPARRSSRMIREVYPEIESEKLETSQAEVCIVGDVVYGAEEPVPADQPCLKCKCEPPGVQCETTRCIKKPGCKAIHKPNECCPEYQCECEYRSKTYANGERLETSPGGECKVCYCRGGEVQCNEVSCYIRTDCEGRTVPGQCCPKYDHCPPREPIIDRPYTAQPISTGVEAWSSNSTIENPLTTNNYPEVLQKIDIPQKENIHKITIQEIIPDIKEIPITGPPKREINLLTHPQTIDTNTTNKIQDVSDTETESSEISEIYHHPPPILKIGDQLLVLKKGELIPKQDISTPRPVITVIGAEGLQRGTEDSAETHEITPKNENAPSENNKINYTETPDEPVALPISPEKNVDTTTSSPLDSHHISSQVTETNSIIDSVNAEDTTDNQHLIEKILENDVSDNSSSVVIVVEEQNVSLSTEKTEETTSSYTDISTKKLQIQETKLKHEEDVVIDQNPEYPPLPDIMIPQTHDETDHDQEFLHSNIDEHLNITEGYSKTEHPLINSDASLPTFLLDSIAPSDSIAASQDMAKSIKETESSSHSMNVDRSKETVEETVSEESGEFTTAINGYSVPMFSFEDASVESVKSNPSTLKDDVEVIDSQTLNVSKFSEVEERKKFNKFGGKDSRDKESEVYKQLNEELKTTPSHIIDNKTGNEDVEAEAIFRELLEEATSSMPPRQNGFLEGREKESALLQRWCRLNARGKMRLFVVLGLFAIAVAYPQREGGAYTNEAIRQAQSSQLIPKDAQIQKVEEGIELGAYENIPGSQRIELLPILGDQLPPEVVNDLQARLDVIGRH</sequence>
<evidence type="ECO:0000256" key="1">
    <source>
        <dbReference type="ARBA" id="ARBA00004613"/>
    </source>
</evidence>
<feature type="domain" description="VWFC" evidence="6">
    <location>
        <begin position="171"/>
        <end position="232"/>
    </location>
</feature>
<evidence type="ECO:0000256" key="5">
    <source>
        <dbReference type="SAM" id="Phobius"/>
    </source>
</evidence>
<dbReference type="PANTHER" id="PTHR46698:SF4">
    <property type="entry name" value="CROSSVEINLESS 2"/>
    <property type="match status" value="1"/>
</dbReference>
<dbReference type="GO" id="GO:0030513">
    <property type="term" value="P:positive regulation of BMP signaling pathway"/>
    <property type="evidence" value="ECO:0007669"/>
    <property type="project" value="TreeGrafter"/>
</dbReference>
<feature type="compositionally biased region" description="Basic and acidic residues" evidence="4">
    <location>
        <begin position="610"/>
        <end position="631"/>
    </location>
</feature>
<evidence type="ECO:0000259" key="6">
    <source>
        <dbReference type="PROSITE" id="PS50184"/>
    </source>
</evidence>
<dbReference type="PANTHER" id="PTHR46698">
    <property type="entry name" value="CROSSVEINLESS 2"/>
    <property type="match status" value="1"/>
</dbReference>
<dbReference type="InterPro" id="IPR001007">
    <property type="entry name" value="VWF_dom"/>
</dbReference>
<organism evidence="7 8">
    <name type="scientific">Aquatica leii</name>
    <dbReference type="NCBI Taxonomy" id="1421715"/>
    <lineage>
        <taxon>Eukaryota</taxon>
        <taxon>Metazoa</taxon>
        <taxon>Ecdysozoa</taxon>
        <taxon>Arthropoda</taxon>
        <taxon>Hexapoda</taxon>
        <taxon>Insecta</taxon>
        <taxon>Pterygota</taxon>
        <taxon>Neoptera</taxon>
        <taxon>Endopterygota</taxon>
        <taxon>Coleoptera</taxon>
        <taxon>Polyphaga</taxon>
        <taxon>Elateriformia</taxon>
        <taxon>Elateroidea</taxon>
        <taxon>Lampyridae</taxon>
        <taxon>Luciolinae</taxon>
        <taxon>Aquatica</taxon>
    </lineage>
</organism>
<comment type="caution">
    <text evidence="7">The sequence shown here is derived from an EMBL/GenBank/DDBJ whole genome shotgun (WGS) entry which is preliminary data.</text>
</comment>
<feature type="region of interest" description="Disordered" evidence="4">
    <location>
        <begin position="607"/>
        <end position="640"/>
    </location>
</feature>
<dbReference type="EMBL" id="JARPUR010000005">
    <property type="protein sequence ID" value="KAK4876171.1"/>
    <property type="molecule type" value="Genomic_DNA"/>
</dbReference>
<evidence type="ECO:0000313" key="8">
    <source>
        <dbReference type="Proteomes" id="UP001353858"/>
    </source>
</evidence>
<keyword evidence="5" id="KW-0472">Membrane</keyword>
<dbReference type="GO" id="GO:0005576">
    <property type="term" value="C:extracellular region"/>
    <property type="evidence" value="ECO:0007669"/>
    <property type="project" value="UniProtKB-SubCell"/>
</dbReference>
<dbReference type="SUPFAM" id="SSF57603">
    <property type="entry name" value="FnI-like domain"/>
    <property type="match status" value="1"/>
</dbReference>
<protein>
    <recommendedName>
        <fullName evidence="6">VWFC domain-containing protein</fullName>
    </recommendedName>
</protein>
<feature type="region of interest" description="Disordered" evidence="4">
    <location>
        <begin position="383"/>
        <end position="451"/>
    </location>
</feature>
<evidence type="ECO:0000313" key="7">
    <source>
        <dbReference type="EMBL" id="KAK4876171.1"/>
    </source>
</evidence>
<keyword evidence="3" id="KW-0732">Signal</keyword>
<accession>A0AAN7P7L7</accession>
<dbReference type="GO" id="GO:0036122">
    <property type="term" value="F:BMP binding"/>
    <property type="evidence" value="ECO:0007669"/>
    <property type="project" value="TreeGrafter"/>
</dbReference>
<dbReference type="SMART" id="SM00214">
    <property type="entry name" value="VWC"/>
    <property type="match status" value="2"/>
</dbReference>
<feature type="transmembrane region" description="Helical" evidence="5">
    <location>
        <begin position="62"/>
        <end position="83"/>
    </location>
</feature>
<dbReference type="PROSITE" id="PS50184">
    <property type="entry name" value="VWFC_2"/>
    <property type="match status" value="1"/>
</dbReference>
<evidence type="ECO:0000256" key="4">
    <source>
        <dbReference type="SAM" id="MobiDB-lite"/>
    </source>
</evidence>
<dbReference type="Gene3D" id="2.10.70.10">
    <property type="entry name" value="Complement Module, domain 1"/>
    <property type="match status" value="1"/>
</dbReference>
<keyword evidence="2" id="KW-0964">Secreted</keyword>
<evidence type="ECO:0000256" key="3">
    <source>
        <dbReference type="ARBA" id="ARBA00022729"/>
    </source>
</evidence>
<reference evidence="8" key="1">
    <citation type="submission" date="2023-01" db="EMBL/GenBank/DDBJ databases">
        <title>Key to firefly adult light organ development and bioluminescence: homeobox transcription factors regulate luciferase expression and transportation to peroxisome.</title>
        <authorList>
            <person name="Fu X."/>
        </authorList>
    </citation>
    <scope>NUCLEOTIDE SEQUENCE [LARGE SCALE GENOMIC DNA]</scope>
</reference>
<keyword evidence="5" id="KW-0812">Transmembrane</keyword>
<feature type="compositionally biased region" description="Basic and acidic residues" evidence="4">
    <location>
        <begin position="388"/>
        <end position="400"/>
    </location>
</feature>
<gene>
    <name evidence="7" type="ORF">RN001_012593</name>
</gene>
<feature type="compositionally biased region" description="Polar residues" evidence="4">
    <location>
        <begin position="401"/>
        <end position="416"/>
    </location>
</feature>
<dbReference type="AlphaFoldDB" id="A0AAN7P7L7"/>
<keyword evidence="8" id="KW-1185">Reference proteome</keyword>
<name>A0AAN7P7L7_9COLE</name>
<dbReference type="InterPro" id="IPR052424">
    <property type="entry name" value="Kielin_Chordin-BMP_Reg"/>
</dbReference>
<keyword evidence="5" id="KW-1133">Transmembrane helix</keyword>
<feature type="compositionally biased region" description="Polar residues" evidence="4">
    <location>
        <begin position="433"/>
        <end position="451"/>
    </location>
</feature>
<proteinExistence type="predicted"/>
<evidence type="ECO:0000256" key="2">
    <source>
        <dbReference type="ARBA" id="ARBA00022525"/>
    </source>
</evidence>
<dbReference type="Proteomes" id="UP001353858">
    <property type="component" value="Unassembled WGS sequence"/>
</dbReference>